<dbReference type="GO" id="GO:0071949">
    <property type="term" value="F:FAD binding"/>
    <property type="evidence" value="ECO:0007669"/>
    <property type="project" value="InterPro"/>
</dbReference>
<dbReference type="Proteomes" id="UP000053477">
    <property type="component" value="Unassembled WGS sequence"/>
</dbReference>
<evidence type="ECO:0000313" key="8">
    <source>
        <dbReference type="EMBL" id="KLO20051.1"/>
    </source>
</evidence>
<accession>A0A0H2SSG7</accession>
<feature type="binding site" evidence="6">
    <location>
        <position position="294"/>
    </location>
    <ligand>
        <name>D-dopa</name>
        <dbReference type="ChEBI" id="CHEBI:149689"/>
    </ligand>
</feature>
<evidence type="ECO:0000256" key="2">
    <source>
        <dbReference type="ARBA" id="ARBA00006730"/>
    </source>
</evidence>
<comment type="similarity">
    <text evidence="2">Belongs to the DAMOX/DASOX family.</text>
</comment>
<evidence type="ECO:0000256" key="4">
    <source>
        <dbReference type="ARBA" id="ARBA00022827"/>
    </source>
</evidence>
<evidence type="ECO:0000256" key="1">
    <source>
        <dbReference type="ARBA" id="ARBA00001974"/>
    </source>
</evidence>
<keyword evidence="3" id="KW-0285">Flavoprotein</keyword>
<comment type="cofactor">
    <cofactor evidence="1 6">
        <name>FAD</name>
        <dbReference type="ChEBI" id="CHEBI:57692"/>
    </cofactor>
</comment>
<dbReference type="InterPro" id="IPR023209">
    <property type="entry name" value="DAO"/>
</dbReference>
<feature type="binding site" evidence="6">
    <location>
        <position position="165"/>
    </location>
    <ligand>
        <name>FAD</name>
        <dbReference type="ChEBI" id="CHEBI:57692"/>
    </ligand>
</feature>
<protein>
    <submittedName>
        <fullName evidence="8">FAD dependent oxidoreductase</fullName>
    </submittedName>
</protein>
<dbReference type="STRING" id="27342.A0A0H2SSG7"/>
<evidence type="ECO:0000313" key="9">
    <source>
        <dbReference type="Proteomes" id="UP000053477"/>
    </source>
</evidence>
<feature type="domain" description="FAD dependent oxidoreductase" evidence="7">
    <location>
        <begin position="11"/>
        <end position="355"/>
    </location>
</feature>
<dbReference type="OrthoDB" id="2015447at2759"/>
<evidence type="ECO:0000259" key="7">
    <source>
        <dbReference type="Pfam" id="PF01266"/>
    </source>
</evidence>
<sequence>MSQITHPQRSIVILGAGVVGLTVAYALSQDDSNKITVVARDMPEHFDSQGWASPWAGANWSPMGDFDERTSKWERITFERLWSMIPTGLVMKLTSRAYFETAVSTEWWKDIVRDFRVLSSDQEKFPEGAKFGFAFTTVSTKPTRYLRWLKGELTQRGVSFILKNVSSIEAVAAIGGDDSIVINCSGLGAKSLLGVEDNSVFPIRGQTIVVDAPHVKECIADLTPGNGKGPSECTYIIPRPDGSVILGGTFQADVWETAVNHHTARAIYERCTALEPALLPSKGTTILSHNVGLRPARKGGPRVEVENVELPLANDLVPVEVEGTRVKKTRICKVIHCYGFGSAGYQNSWGVSEEVKGLLASITIE</sequence>
<dbReference type="GO" id="GO:0003884">
    <property type="term" value="F:D-amino-acid oxidase activity"/>
    <property type="evidence" value="ECO:0007669"/>
    <property type="project" value="InterPro"/>
</dbReference>
<dbReference type="SUPFAM" id="SSF51971">
    <property type="entry name" value="Nucleotide-binding domain"/>
    <property type="match status" value="1"/>
</dbReference>
<dbReference type="Gene3D" id="3.40.50.720">
    <property type="entry name" value="NAD(P)-binding Rossmann-like Domain"/>
    <property type="match status" value="1"/>
</dbReference>
<dbReference type="AlphaFoldDB" id="A0A0H2SSG7"/>
<dbReference type="PIRSF" id="PIRSF000189">
    <property type="entry name" value="D-aa_oxidase"/>
    <property type="match status" value="1"/>
</dbReference>
<dbReference type="GO" id="GO:0019478">
    <property type="term" value="P:D-amino acid catabolic process"/>
    <property type="evidence" value="ECO:0007669"/>
    <property type="project" value="TreeGrafter"/>
</dbReference>
<gene>
    <name evidence="8" type="ORF">SCHPADRAFT_842191</name>
</gene>
<dbReference type="InterPro" id="IPR006076">
    <property type="entry name" value="FAD-dep_OxRdtase"/>
</dbReference>
<keyword evidence="9" id="KW-1185">Reference proteome</keyword>
<dbReference type="SUPFAM" id="SSF54373">
    <property type="entry name" value="FAD-linked reductases, C-terminal domain"/>
    <property type="match status" value="1"/>
</dbReference>
<dbReference type="PANTHER" id="PTHR11530:SF30">
    <property type="entry name" value="FAD DEPENDENT OXIDOREDUCTASE DOMAIN-CONTAINING PROTEIN"/>
    <property type="match status" value="1"/>
</dbReference>
<name>A0A0H2SSG7_9AGAM</name>
<keyword evidence="4 6" id="KW-0274">FAD</keyword>
<dbReference type="Gene3D" id="3.30.9.10">
    <property type="entry name" value="D-Amino Acid Oxidase, subunit A, domain 2"/>
    <property type="match status" value="1"/>
</dbReference>
<dbReference type="Pfam" id="PF01266">
    <property type="entry name" value="DAO"/>
    <property type="match status" value="1"/>
</dbReference>
<proteinExistence type="inferred from homology"/>
<organism evidence="8 9">
    <name type="scientific">Schizopora paradoxa</name>
    <dbReference type="NCBI Taxonomy" id="27342"/>
    <lineage>
        <taxon>Eukaryota</taxon>
        <taxon>Fungi</taxon>
        <taxon>Dikarya</taxon>
        <taxon>Basidiomycota</taxon>
        <taxon>Agaricomycotina</taxon>
        <taxon>Agaricomycetes</taxon>
        <taxon>Hymenochaetales</taxon>
        <taxon>Schizoporaceae</taxon>
        <taxon>Schizopora</taxon>
    </lineage>
</organism>
<feature type="binding site" evidence="6">
    <location>
        <position position="235"/>
    </location>
    <ligand>
        <name>D-dopa</name>
        <dbReference type="ChEBI" id="CHEBI:149689"/>
    </ligand>
</feature>
<evidence type="ECO:0000256" key="6">
    <source>
        <dbReference type="PIRSR" id="PIRSR000189-1"/>
    </source>
</evidence>
<evidence type="ECO:0000256" key="3">
    <source>
        <dbReference type="ARBA" id="ARBA00022630"/>
    </source>
</evidence>
<dbReference type="PANTHER" id="PTHR11530">
    <property type="entry name" value="D-AMINO ACID OXIDASE"/>
    <property type="match status" value="1"/>
</dbReference>
<reference evidence="8 9" key="1">
    <citation type="submission" date="2015-04" db="EMBL/GenBank/DDBJ databases">
        <title>Complete genome sequence of Schizopora paradoxa KUC8140, a cosmopolitan wood degrader in East Asia.</title>
        <authorList>
            <consortium name="DOE Joint Genome Institute"/>
            <person name="Min B."/>
            <person name="Park H."/>
            <person name="Jang Y."/>
            <person name="Kim J.-J."/>
            <person name="Kim K.H."/>
            <person name="Pangilinan J."/>
            <person name="Lipzen A."/>
            <person name="Riley R."/>
            <person name="Grigoriev I.V."/>
            <person name="Spatafora J.W."/>
            <person name="Choi I.-G."/>
        </authorList>
    </citation>
    <scope>NUCLEOTIDE SEQUENCE [LARGE SCALE GENOMIC DNA]</scope>
    <source>
        <strain evidence="8 9">KUC8140</strain>
    </source>
</reference>
<dbReference type="GO" id="GO:0005737">
    <property type="term" value="C:cytoplasm"/>
    <property type="evidence" value="ECO:0007669"/>
    <property type="project" value="TreeGrafter"/>
</dbReference>
<dbReference type="InParanoid" id="A0A0H2SSG7"/>
<keyword evidence="5" id="KW-0560">Oxidoreductase</keyword>
<dbReference type="EMBL" id="KQ085883">
    <property type="protein sequence ID" value="KLO20051.1"/>
    <property type="molecule type" value="Genomic_DNA"/>
</dbReference>
<evidence type="ECO:0000256" key="5">
    <source>
        <dbReference type="ARBA" id="ARBA00023002"/>
    </source>
</evidence>